<sequence length="80" mass="9228">MFDLGLYIPTLLSFDPVTKTVSFNMPELYAMEYFEQIPYSLEPHILGSEAIIYYYGEDDTYLSKVLKLNEDYIAAGSLRV</sequence>
<keyword evidence="2" id="KW-1185">Reference proteome</keyword>
<protein>
    <submittedName>
        <fullName evidence="1">Uncharacterized protein</fullName>
    </submittedName>
</protein>
<dbReference type="RefSeq" id="WP_311505102.1">
    <property type="nucleotide sequence ID" value="NZ_JAVRHK010000040.1"/>
</dbReference>
<dbReference type="Proteomes" id="UP001262582">
    <property type="component" value="Unassembled WGS sequence"/>
</dbReference>
<dbReference type="EMBL" id="JAVRHK010000040">
    <property type="protein sequence ID" value="MDT0678769.1"/>
    <property type="molecule type" value="Genomic_DNA"/>
</dbReference>
<evidence type="ECO:0000313" key="1">
    <source>
        <dbReference type="EMBL" id="MDT0678769.1"/>
    </source>
</evidence>
<comment type="caution">
    <text evidence="1">The sequence shown here is derived from an EMBL/GenBank/DDBJ whole genome shotgun (WGS) entry which is preliminary data.</text>
</comment>
<organism evidence="1 2">
    <name type="scientific">Autumnicola musiva</name>
    <dbReference type="NCBI Taxonomy" id="3075589"/>
    <lineage>
        <taxon>Bacteria</taxon>
        <taxon>Pseudomonadati</taxon>
        <taxon>Bacteroidota</taxon>
        <taxon>Flavobacteriia</taxon>
        <taxon>Flavobacteriales</taxon>
        <taxon>Flavobacteriaceae</taxon>
        <taxon>Autumnicola</taxon>
    </lineage>
</organism>
<proteinExistence type="predicted"/>
<gene>
    <name evidence="1" type="ORF">RM539_19535</name>
</gene>
<name>A0ABU3DBL5_9FLAO</name>
<accession>A0ABU3DBL5</accession>
<evidence type="ECO:0000313" key="2">
    <source>
        <dbReference type="Proteomes" id="UP001262582"/>
    </source>
</evidence>
<reference evidence="1 2" key="1">
    <citation type="submission" date="2023-09" db="EMBL/GenBank/DDBJ databases">
        <authorList>
            <person name="Rey-Velasco X."/>
        </authorList>
    </citation>
    <scope>NUCLEOTIDE SEQUENCE [LARGE SCALE GENOMIC DNA]</scope>
    <source>
        <strain evidence="1 2">F117</strain>
    </source>
</reference>